<sequence length="100" mass="10589">MAELHGPVHELTIPLRLRASIQMRRGPNEATRAIDAATGGTQEGAEGADVGSEVRSCVVVGVVSGNHLDFAISVWAAHRLEVTVFTLDPTFDVHPSGTCK</sequence>
<evidence type="ECO:0000256" key="1">
    <source>
        <dbReference type="SAM" id="MobiDB-lite"/>
    </source>
</evidence>
<reference evidence="2" key="1">
    <citation type="submission" date="2014-09" db="EMBL/GenBank/DDBJ databases">
        <title>Genome sequence of the luminous mushroom Mycena chlorophos for searching fungal bioluminescence genes.</title>
        <authorList>
            <person name="Tanaka Y."/>
            <person name="Kasuga D."/>
            <person name="Oba Y."/>
            <person name="Hase S."/>
            <person name="Sato K."/>
            <person name="Oba Y."/>
            <person name="Sakakibara Y."/>
        </authorList>
    </citation>
    <scope>NUCLEOTIDE SEQUENCE</scope>
</reference>
<dbReference type="EMBL" id="DF843333">
    <property type="protein sequence ID" value="GAT47303.1"/>
    <property type="molecule type" value="Genomic_DNA"/>
</dbReference>
<proteinExistence type="predicted"/>
<organism evidence="2 3">
    <name type="scientific">Mycena chlorophos</name>
    <name type="common">Agaric fungus</name>
    <name type="synonym">Agaricus chlorophos</name>
    <dbReference type="NCBI Taxonomy" id="658473"/>
    <lineage>
        <taxon>Eukaryota</taxon>
        <taxon>Fungi</taxon>
        <taxon>Dikarya</taxon>
        <taxon>Basidiomycota</taxon>
        <taxon>Agaricomycotina</taxon>
        <taxon>Agaricomycetes</taxon>
        <taxon>Agaricomycetidae</taxon>
        <taxon>Agaricales</taxon>
        <taxon>Marasmiineae</taxon>
        <taxon>Mycenaceae</taxon>
        <taxon>Mycena</taxon>
    </lineage>
</organism>
<feature type="compositionally biased region" description="Low complexity" evidence="1">
    <location>
        <begin position="36"/>
        <end position="48"/>
    </location>
</feature>
<feature type="region of interest" description="Disordered" evidence="1">
    <location>
        <begin position="26"/>
        <end position="48"/>
    </location>
</feature>
<dbReference type="Proteomes" id="UP000815677">
    <property type="component" value="Unassembled WGS sequence"/>
</dbReference>
<accession>A0ABQ0L820</accession>
<gene>
    <name evidence="2" type="ORF">MCHLO_04767</name>
</gene>
<protein>
    <recommendedName>
        <fullName evidence="4">UspA domain-containing protein</fullName>
    </recommendedName>
</protein>
<name>A0ABQ0L820_MYCCL</name>
<keyword evidence="3" id="KW-1185">Reference proteome</keyword>
<evidence type="ECO:0000313" key="2">
    <source>
        <dbReference type="EMBL" id="GAT47303.1"/>
    </source>
</evidence>
<evidence type="ECO:0008006" key="4">
    <source>
        <dbReference type="Google" id="ProtNLM"/>
    </source>
</evidence>
<evidence type="ECO:0000313" key="3">
    <source>
        <dbReference type="Proteomes" id="UP000815677"/>
    </source>
</evidence>